<reference evidence="2 3" key="1">
    <citation type="journal article" date="2014" name="Am. J. Bot.">
        <title>Genome assembly and annotation for red clover (Trifolium pratense; Fabaceae).</title>
        <authorList>
            <person name="Istvanek J."/>
            <person name="Jaros M."/>
            <person name="Krenek A."/>
            <person name="Repkova J."/>
        </authorList>
    </citation>
    <scope>NUCLEOTIDE SEQUENCE [LARGE SCALE GENOMIC DNA]</scope>
    <source>
        <strain evidence="3">cv. Tatra</strain>
        <tissue evidence="2">Young leaves</tissue>
    </source>
</reference>
<proteinExistence type="predicted"/>
<dbReference type="EMBL" id="ASHM01086565">
    <property type="protein sequence ID" value="PNX61994.1"/>
    <property type="molecule type" value="Genomic_DNA"/>
</dbReference>
<feature type="compositionally biased region" description="Polar residues" evidence="1">
    <location>
        <begin position="7"/>
        <end position="21"/>
    </location>
</feature>
<evidence type="ECO:0000313" key="2">
    <source>
        <dbReference type="EMBL" id="PNX61994.1"/>
    </source>
</evidence>
<dbReference type="AlphaFoldDB" id="A0A2K3K6T9"/>
<organism evidence="2 3">
    <name type="scientific">Trifolium pratense</name>
    <name type="common">Red clover</name>
    <dbReference type="NCBI Taxonomy" id="57577"/>
    <lineage>
        <taxon>Eukaryota</taxon>
        <taxon>Viridiplantae</taxon>
        <taxon>Streptophyta</taxon>
        <taxon>Embryophyta</taxon>
        <taxon>Tracheophyta</taxon>
        <taxon>Spermatophyta</taxon>
        <taxon>Magnoliopsida</taxon>
        <taxon>eudicotyledons</taxon>
        <taxon>Gunneridae</taxon>
        <taxon>Pentapetalae</taxon>
        <taxon>rosids</taxon>
        <taxon>fabids</taxon>
        <taxon>Fabales</taxon>
        <taxon>Fabaceae</taxon>
        <taxon>Papilionoideae</taxon>
        <taxon>50 kb inversion clade</taxon>
        <taxon>NPAAA clade</taxon>
        <taxon>Hologalegina</taxon>
        <taxon>IRL clade</taxon>
        <taxon>Trifolieae</taxon>
        <taxon>Trifolium</taxon>
    </lineage>
</organism>
<protein>
    <submittedName>
        <fullName evidence="2">Trimethylguanosine synthase</fullName>
    </submittedName>
</protein>
<evidence type="ECO:0000313" key="3">
    <source>
        <dbReference type="Proteomes" id="UP000236291"/>
    </source>
</evidence>
<gene>
    <name evidence="2" type="ORF">L195_g052743</name>
</gene>
<accession>A0A2K3K6T9</accession>
<feature type="region of interest" description="Disordered" evidence="1">
    <location>
        <begin position="1"/>
        <end position="21"/>
    </location>
</feature>
<dbReference type="Proteomes" id="UP000236291">
    <property type="component" value="Unassembled WGS sequence"/>
</dbReference>
<sequence length="67" mass="7589">RDDGVSVQPSSQAVHNNHKSNSIPDWSEIIILPEDLELNKQMNELGLPLSFQTNKKEYMFGLTVSFT</sequence>
<feature type="non-terminal residue" evidence="2">
    <location>
        <position position="1"/>
    </location>
</feature>
<reference evidence="2 3" key="2">
    <citation type="journal article" date="2017" name="Front. Plant Sci.">
        <title>Gene Classification and Mining of Molecular Markers Useful in Red Clover (Trifolium pratense) Breeding.</title>
        <authorList>
            <person name="Istvanek J."/>
            <person name="Dluhosova J."/>
            <person name="Dluhos P."/>
            <person name="Patkova L."/>
            <person name="Nedelnik J."/>
            <person name="Repkova J."/>
        </authorList>
    </citation>
    <scope>NUCLEOTIDE SEQUENCE [LARGE SCALE GENOMIC DNA]</scope>
    <source>
        <strain evidence="3">cv. Tatra</strain>
        <tissue evidence="2">Young leaves</tissue>
    </source>
</reference>
<name>A0A2K3K6T9_TRIPR</name>
<comment type="caution">
    <text evidence="2">The sequence shown here is derived from an EMBL/GenBank/DDBJ whole genome shotgun (WGS) entry which is preliminary data.</text>
</comment>
<evidence type="ECO:0000256" key="1">
    <source>
        <dbReference type="SAM" id="MobiDB-lite"/>
    </source>
</evidence>
<dbReference type="ExpressionAtlas" id="A0A2K3K6T9">
    <property type="expression patterns" value="baseline"/>
</dbReference>